<dbReference type="InterPro" id="IPR014721">
    <property type="entry name" value="Ribsml_uS5_D2-typ_fold_subgr"/>
</dbReference>
<dbReference type="Gene3D" id="3.30.230.10">
    <property type="match status" value="1"/>
</dbReference>
<dbReference type="GO" id="GO:0004163">
    <property type="term" value="F:diphosphomevalonate decarboxylase activity"/>
    <property type="evidence" value="ECO:0007669"/>
    <property type="project" value="TreeGrafter"/>
</dbReference>
<dbReference type="OrthoDB" id="10253702at2759"/>
<evidence type="ECO:0000259" key="2">
    <source>
        <dbReference type="Pfam" id="PF22700"/>
    </source>
</evidence>
<protein>
    <recommendedName>
        <fullName evidence="2">Diphosphomevalonate decarboxylase-like N-terminal domain-containing protein</fullName>
    </recommendedName>
</protein>
<dbReference type="PANTHER" id="PTHR10977">
    <property type="entry name" value="DIPHOSPHOMEVALONATE DECARBOXYLASE"/>
    <property type="match status" value="1"/>
</dbReference>
<dbReference type="AlphaFoldDB" id="A0A3P7IJ12"/>
<name>A0A3P7IJ12_STRVU</name>
<evidence type="ECO:0000313" key="4">
    <source>
        <dbReference type="Proteomes" id="UP000270094"/>
    </source>
</evidence>
<keyword evidence="1" id="KW-0472">Membrane</keyword>
<accession>A0A3P7IJ12</accession>
<dbReference type="GO" id="GO:0019287">
    <property type="term" value="P:isopentenyl diphosphate biosynthetic process, mevalonate pathway"/>
    <property type="evidence" value="ECO:0007669"/>
    <property type="project" value="TreeGrafter"/>
</dbReference>
<dbReference type="PANTHER" id="PTHR10977:SF3">
    <property type="entry name" value="DIPHOSPHOMEVALONATE DECARBOXYLASE"/>
    <property type="match status" value="1"/>
</dbReference>
<gene>
    <name evidence="3" type="ORF">SVUK_LOCUS552</name>
</gene>
<keyword evidence="1" id="KW-1133">Transmembrane helix</keyword>
<sequence length="192" mass="21122">MFGRRQMQKPFEDASFALDIAHMVSCLDEYGPVEVEVPINIALIKYWGKRDEDLILPVNSSLSLNIDALVARTRVRCSRSVTDSVTINGVVVDLDKSKRFRRCFDFARDLLKKQIEHGDTKLNLPTYGFEVSSSTNFPVAAGLASSAAGFAAIAIAIGQLFELSMTEVSTLARLGAQNVVIGSFSIVMWFPV</sequence>
<keyword evidence="4" id="KW-1185">Reference proteome</keyword>
<dbReference type="InterPro" id="IPR020568">
    <property type="entry name" value="Ribosomal_Su5_D2-typ_SF"/>
</dbReference>
<dbReference type="InterPro" id="IPR053859">
    <property type="entry name" value="MVD-like_N"/>
</dbReference>
<proteinExistence type="predicted"/>
<reference evidence="3 4" key="1">
    <citation type="submission" date="2018-11" db="EMBL/GenBank/DDBJ databases">
        <authorList>
            <consortium name="Pathogen Informatics"/>
        </authorList>
    </citation>
    <scope>NUCLEOTIDE SEQUENCE [LARGE SCALE GENOMIC DNA]</scope>
</reference>
<dbReference type="Proteomes" id="UP000270094">
    <property type="component" value="Unassembled WGS sequence"/>
</dbReference>
<dbReference type="EMBL" id="UYYB01000950">
    <property type="protein sequence ID" value="VDM65554.1"/>
    <property type="molecule type" value="Genomic_DNA"/>
</dbReference>
<evidence type="ECO:0000256" key="1">
    <source>
        <dbReference type="SAM" id="Phobius"/>
    </source>
</evidence>
<evidence type="ECO:0000313" key="3">
    <source>
        <dbReference type="EMBL" id="VDM65554.1"/>
    </source>
</evidence>
<feature type="domain" description="Diphosphomevalonate decarboxylase-like N-terminal" evidence="2">
    <location>
        <begin position="38"/>
        <end position="176"/>
    </location>
</feature>
<organism evidence="3 4">
    <name type="scientific">Strongylus vulgaris</name>
    <name type="common">Blood worm</name>
    <dbReference type="NCBI Taxonomy" id="40348"/>
    <lineage>
        <taxon>Eukaryota</taxon>
        <taxon>Metazoa</taxon>
        <taxon>Ecdysozoa</taxon>
        <taxon>Nematoda</taxon>
        <taxon>Chromadorea</taxon>
        <taxon>Rhabditida</taxon>
        <taxon>Rhabditina</taxon>
        <taxon>Rhabditomorpha</taxon>
        <taxon>Strongyloidea</taxon>
        <taxon>Strongylidae</taxon>
        <taxon>Strongylus</taxon>
    </lineage>
</organism>
<dbReference type="Pfam" id="PF22700">
    <property type="entry name" value="MVD-like_N"/>
    <property type="match status" value="1"/>
</dbReference>
<keyword evidence="1" id="KW-0812">Transmembrane</keyword>
<feature type="transmembrane region" description="Helical" evidence="1">
    <location>
        <begin position="137"/>
        <end position="158"/>
    </location>
</feature>
<dbReference type="SUPFAM" id="SSF54211">
    <property type="entry name" value="Ribosomal protein S5 domain 2-like"/>
    <property type="match status" value="1"/>
</dbReference>
<dbReference type="GO" id="GO:0005829">
    <property type="term" value="C:cytosol"/>
    <property type="evidence" value="ECO:0007669"/>
    <property type="project" value="TreeGrafter"/>
</dbReference>